<keyword evidence="7 9" id="KW-0675">Receptor</keyword>
<evidence type="ECO:0000256" key="10">
    <source>
        <dbReference type="SAM" id="MobiDB-lite"/>
    </source>
</evidence>
<sequence>MPMPSMPLGKDALAVLSPVALDPQNSCQNDTEFSLTHGSPAVLYSINAINALICFIGLTGNILVFYVVCRFSAMHTVTNIFILSLALADIAFLVNIPFLMTTAILENWPFGNIYCKIYYSMTTVNQFASSFFLVTMSADRYVAICLPIQSRRIRTTKTAILVCCIVWALAIMLMYPVFLYAETDSSDDFKVTHCNIFWPDFNSISGNHAFALYCFVLGYAFPVAFMLTFYGLVVQRLRSRNTAHEQRGSISNGSTTNTTRTILPVSRSNQRRRSRLRKVTVMIFCVIVVYLLCWTPYWASQLYITFSPTSQFNHMMSCPLTAAEIQTSQRIVYTSLVLQCLCFANSAVNPILYAVLSENFKQSFAKACHRVTHPTLVEEPTIARESSFRPEFCSQHKFNPHQRFSVDQETDGHLVNGDTRKIYFSCNMQSPSLLLTPASANGQLTSFTDVSSLNPSSQAPAELEHNCSCNSSGGGTPSPRPALFQGEVVTSFQITAWTPLLSNHQEPVVTRRTMLTTLEMSAAGGSTQSSRKSF</sequence>
<dbReference type="SMART" id="SM01381">
    <property type="entry name" value="7TM_GPCR_Srsx"/>
    <property type="match status" value="1"/>
</dbReference>
<dbReference type="EMBL" id="MTYJ01000004">
    <property type="protein sequence ID" value="OQV24968.1"/>
    <property type="molecule type" value="Genomic_DNA"/>
</dbReference>
<evidence type="ECO:0000259" key="12">
    <source>
        <dbReference type="PROSITE" id="PS50262"/>
    </source>
</evidence>
<keyword evidence="2" id="KW-1003">Cell membrane</keyword>
<evidence type="ECO:0000256" key="6">
    <source>
        <dbReference type="ARBA" id="ARBA00023136"/>
    </source>
</evidence>
<evidence type="ECO:0000256" key="9">
    <source>
        <dbReference type="RuleBase" id="RU000688"/>
    </source>
</evidence>
<organism evidence="13 14">
    <name type="scientific">Hypsibius exemplaris</name>
    <name type="common">Freshwater tardigrade</name>
    <dbReference type="NCBI Taxonomy" id="2072580"/>
    <lineage>
        <taxon>Eukaryota</taxon>
        <taxon>Metazoa</taxon>
        <taxon>Ecdysozoa</taxon>
        <taxon>Tardigrada</taxon>
        <taxon>Eutardigrada</taxon>
        <taxon>Parachela</taxon>
        <taxon>Hypsibioidea</taxon>
        <taxon>Hypsibiidae</taxon>
        <taxon>Hypsibius</taxon>
    </lineage>
</organism>
<reference evidence="14" key="1">
    <citation type="submission" date="2017-01" db="EMBL/GenBank/DDBJ databases">
        <title>Comparative genomics of anhydrobiosis in the tardigrade Hypsibius dujardini.</title>
        <authorList>
            <person name="Yoshida Y."/>
            <person name="Koutsovoulos G."/>
            <person name="Laetsch D."/>
            <person name="Stevens L."/>
            <person name="Kumar S."/>
            <person name="Horikawa D."/>
            <person name="Ishino K."/>
            <person name="Komine S."/>
            <person name="Tomita M."/>
            <person name="Blaxter M."/>
            <person name="Arakawa K."/>
        </authorList>
    </citation>
    <scope>NUCLEOTIDE SEQUENCE [LARGE SCALE GENOMIC DNA]</scope>
    <source>
        <strain evidence="14">Z151</strain>
    </source>
</reference>
<evidence type="ECO:0000313" key="14">
    <source>
        <dbReference type="Proteomes" id="UP000192578"/>
    </source>
</evidence>
<dbReference type="PROSITE" id="PS00237">
    <property type="entry name" value="G_PROTEIN_RECEP_F1_1"/>
    <property type="match status" value="1"/>
</dbReference>
<feature type="transmembrane region" description="Helical" evidence="11">
    <location>
        <begin position="210"/>
        <end position="233"/>
    </location>
</feature>
<feature type="transmembrane region" description="Helical" evidence="11">
    <location>
        <begin position="159"/>
        <end position="181"/>
    </location>
</feature>
<dbReference type="InterPro" id="IPR000276">
    <property type="entry name" value="GPCR_Rhodpsn"/>
</dbReference>
<name>A0A1W0XC38_HYPEX</name>
<dbReference type="PANTHER" id="PTHR24229">
    <property type="entry name" value="NEUROPEPTIDES RECEPTOR"/>
    <property type="match status" value="1"/>
</dbReference>
<feature type="region of interest" description="Disordered" evidence="10">
    <location>
        <begin position="244"/>
        <end position="267"/>
    </location>
</feature>
<keyword evidence="3 9" id="KW-0812">Transmembrane</keyword>
<dbReference type="GO" id="GO:0042277">
    <property type="term" value="F:peptide binding"/>
    <property type="evidence" value="ECO:0007669"/>
    <property type="project" value="TreeGrafter"/>
</dbReference>
<evidence type="ECO:0000256" key="5">
    <source>
        <dbReference type="ARBA" id="ARBA00023040"/>
    </source>
</evidence>
<dbReference type="GO" id="GO:0005886">
    <property type="term" value="C:plasma membrane"/>
    <property type="evidence" value="ECO:0007669"/>
    <property type="project" value="UniProtKB-SubCell"/>
</dbReference>
<evidence type="ECO:0000256" key="11">
    <source>
        <dbReference type="SAM" id="Phobius"/>
    </source>
</evidence>
<comment type="subcellular location">
    <subcellularLocation>
        <location evidence="1">Cell membrane</location>
        <topology evidence="1">Multi-pass membrane protein</topology>
    </subcellularLocation>
</comment>
<dbReference type="Gene3D" id="1.20.1070.10">
    <property type="entry name" value="Rhodopsin 7-helix transmembrane proteins"/>
    <property type="match status" value="1"/>
</dbReference>
<keyword evidence="8 9" id="KW-0807">Transducer</keyword>
<dbReference type="SUPFAM" id="SSF81321">
    <property type="entry name" value="Family A G protein-coupled receptor-like"/>
    <property type="match status" value="1"/>
</dbReference>
<keyword evidence="5 9" id="KW-0297">G-protein coupled receptor</keyword>
<keyword evidence="14" id="KW-1185">Reference proteome</keyword>
<accession>A0A1W0XC38</accession>
<dbReference type="GO" id="GO:0043005">
    <property type="term" value="C:neuron projection"/>
    <property type="evidence" value="ECO:0007669"/>
    <property type="project" value="TreeGrafter"/>
</dbReference>
<protein>
    <submittedName>
        <fullName evidence="13">Somatostatin receptor type 1</fullName>
    </submittedName>
</protein>
<feature type="transmembrane region" description="Helical" evidence="11">
    <location>
        <begin position="80"/>
        <end position="105"/>
    </location>
</feature>
<feature type="domain" description="G-protein coupled receptors family 1 profile" evidence="12">
    <location>
        <begin position="60"/>
        <end position="353"/>
    </location>
</feature>
<dbReference type="OrthoDB" id="6076970at2759"/>
<dbReference type="AlphaFoldDB" id="A0A1W0XC38"/>
<dbReference type="PANTHER" id="PTHR24229:SF40">
    <property type="entry name" value="ALLATOSTATIN C RECEPTOR 1-RELATED"/>
    <property type="match status" value="1"/>
</dbReference>
<dbReference type="GO" id="GO:0004930">
    <property type="term" value="F:G protein-coupled receptor activity"/>
    <property type="evidence" value="ECO:0007669"/>
    <property type="project" value="UniProtKB-KW"/>
</dbReference>
<keyword evidence="4 11" id="KW-1133">Transmembrane helix</keyword>
<evidence type="ECO:0000256" key="3">
    <source>
        <dbReference type="ARBA" id="ARBA00022692"/>
    </source>
</evidence>
<feature type="compositionally biased region" description="Low complexity" evidence="10">
    <location>
        <begin position="248"/>
        <end position="267"/>
    </location>
</feature>
<dbReference type="PRINTS" id="PR00237">
    <property type="entry name" value="GPCRRHODOPSN"/>
</dbReference>
<evidence type="ECO:0000313" key="13">
    <source>
        <dbReference type="EMBL" id="OQV24968.1"/>
    </source>
</evidence>
<feature type="transmembrane region" description="Helical" evidence="11">
    <location>
        <begin position="279"/>
        <end position="299"/>
    </location>
</feature>
<evidence type="ECO:0000256" key="4">
    <source>
        <dbReference type="ARBA" id="ARBA00022989"/>
    </source>
</evidence>
<evidence type="ECO:0000256" key="1">
    <source>
        <dbReference type="ARBA" id="ARBA00004651"/>
    </source>
</evidence>
<evidence type="ECO:0000256" key="7">
    <source>
        <dbReference type="ARBA" id="ARBA00023170"/>
    </source>
</evidence>
<evidence type="ECO:0000256" key="2">
    <source>
        <dbReference type="ARBA" id="ARBA00022475"/>
    </source>
</evidence>
<comment type="similarity">
    <text evidence="9">Belongs to the G-protein coupled receptor 1 family.</text>
</comment>
<dbReference type="PROSITE" id="PS50262">
    <property type="entry name" value="G_PROTEIN_RECEP_F1_2"/>
    <property type="match status" value="1"/>
</dbReference>
<feature type="transmembrane region" description="Helical" evidence="11">
    <location>
        <begin position="117"/>
        <end position="138"/>
    </location>
</feature>
<keyword evidence="6 11" id="KW-0472">Membrane</keyword>
<gene>
    <name evidence="13" type="ORF">BV898_01177</name>
</gene>
<dbReference type="InterPro" id="IPR017452">
    <property type="entry name" value="GPCR_Rhodpsn_7TM"/>
</dbReference>
<evidence type="ECO:0000256" key="8">
    <source>
        <dbReference type="ARBA" id="ARBA00023224"/>
    </source>
</evidence>
<proteinExistence type="inferred from homology"/>
<dbReference type="Pfam" id="PF00001">
    <property type="entry name" value="7tm_1"/>
    <property type="match status" value="1"/>
</dbReference>
<dbReference type="Proteomes" id="UP000192578">
    <property type="component" value="Unassembled WGS sequence"/>
</dbReference>
<feature type="transmembrane region" description="Helical" evidence="11">
    <location>
        <begin position="42"/>
        <end position="68"/>
    </location>
</feature>
<comment type="caution">
    <text evidence="13">The sequence shown here is derived from an EMBL/GenBank/DDBJ whole genome shotgun (WGS) entry which is preliminary data.</text>
</comment>